<reference evidence="2 3" key="2">
    <citation type="submission" date="2007-06" db="EMBL/GenBank/DDBJ databases">
        <title>Draft genome sequence of Pseudoflavonifractor capillosus ATCC 29799.</title>
        <authorList>
            <person name="Sudarsanam P."/>
            <person name="Ley R."/>
            <person name="Guruge J."/>
            <person name="Turnbaugh P.J."/>
            <person name="Mahowald M."/>
            <person name="Liep D."/>
            <person name="Gordon J."/>
        </authorList>
    </citation>
    <scope>NUCLEOTIDE SEQUENCE [LARGE SCALE GENOMIC DNA]</scope>
    <source>
        <strain evidence="2 3">ATCC 29799</strain>
    </source>
</reference>
<protein>
    <recommendedName>
        <fullName evidence="4">DUF1275 domain-containing protein</fullName>
    </recommendedName>
</protein>
<sequence>MEFVPNRAWKGLANVKSRNKQENEQYFLTCERDWVYFTLIAVAGFWGAYTYLLRGSVFCNAQTGNVVLMGLALGSGQWRTGLYYLVPISAYVLGAFVSELAPNPVKHRFSIRWDTILMLIEMVAVLALGFVPESAPAQISQVVINFIASMQYNTFRQAQGIPVATTFTTNHIRQIGVGLAKELRHRHSGDKSHRRKLATHAGMLFFFATGVIVGTVFCHLLVGKAIWLTIIPLGVIFASLLHADLTTEKSLVEERKPSGH</sequence>
<evidence type="ECO:0000313" key="3">
    <source>
        <dbReference type="Proteomes" id="UP000003639"/>
    </source>
</evidence>
<dbReference type="PANTHER" id="PTHR37314">
    <property type="entry name" value="SLR0142 PROTEIN"/>
    <property type="match status" value="1"/>
</dbReference>
<keyword evidence="1" id="KW-0472">Membrane</keyword>
<dbReference type="EMBL" id="AAXG02000029">
    <property type="protein sequence ID" value="EDM98913.1"/>
    <property type="molecule type" value="Genomic_DNA"/>
</dbReference>
<feature type="transmembrane region" description="Helical" evidence="1">
    <location>
        <begin position="225"/>
        <end position="243"/>
    </location>
</feature>
<keyword evidence="1" id="KW-1133">Transmembrane helix</keyword>
<dbReference type="OrthoDB" id="7057004at2"/>
<dbReference type="Proteomes" id="UP000003639">
    <property type="component" value="Unassembled WGS sequence"/>
</dbReference>
<feature type="transmembrane region" description="Helical" evidence="1">
    <location>
        <begin position="197"/>
        <end position="218"/>
    </location>
</feature>
<accession>A6NYE7</accession>
<evidence type="ECO:0008006" key="4">
    <source>
        <dbReference type="Google" id="ProtNLM"/>
    </source>
</evidence>
<keyword evidence="1" id="KW-0812">Transmembrane</keyword>
<feature type="transmembrane region" description="Helical" evidence="1">
    <location>
        <begin position="113"/>
        <end position="131"/>
    </location>
</feature>
<dbReference type="eggNOG" id="COG3619">
    <property type="taxonomic scope" value="Bacteria"/>
</dbReference>
<evidence type="ECO:0000313" key="2">
    <source>
        <dbReference type="EMBL" id="EDM98913.1"/>
    </source>
</evidence>
<dbReference type="STRING" id="411467.BACCAP_03247"/>
<feature type="transmembrane region" description="Helical" evidence="1">
    <location>
        <begin position="82"/>
        <end position="101"/>
    </location>
</feature>
<keyword evidence="3" id="KW-1185">Reference proteome</keyword>
<reference evidence="2 3" key="1">
    <citation type="submission" date="2007-04" db="EMBL/GenBank/DDBJ databases">
        <authorList>
            <person name="Fulton L."/>
            <person name="Clifton S."/>
            <person name="Fulton B."/>
            <person name="Xu J."/>
            <person name="Minx P."/>
            <person name="Pepin K.H."/>
            <person name="Johnson M."/>
            <person name="Thiruvilangam P."/>
            <person name="Bhonagiri V."/>
            <person name="Nash W.E."/>
            <person name="Mardis E.R."/>
            <person name="Wilson R.K."/>
        </authorList>
    </citation>
    <scope>NUCLEOTIDE SEQUENCE [LARGE SCALE GENOMIC DNA]</scope>
    <source>
        <strain evidence="2 3">ATCC 29799</strain>
    </source>
</reference>
<comment type="caution">
    <text evidence="2">The sequence shown here is derived from an EMBL/GenBank/DDBJ whole genome shotgun (WGS) entry which is preliminary data.</text>
</comment>
<dbReference type="PANTHER" id="PTHR37314:SF4">
    <property type="entry name" value="UPF0700 TRANSMEMBRANE PROTEIN YOAK"/>
    <property type="match status" value="1"/>
</dbReference>
<proteinExistence type="predicted"/>
<evidence type="ECO:0000256" key="1">
    <source>
        <dbReference type="SAM" id="Phobius"/>
    </source>
</evidence>
<dbReference type="AlphaFoldDB" id="A6NYE7"/>
<name>A6NYE7_9FIRM</name>
<dbReference type="InterPro" id="IPR010699">
    <property type="entry name" value="DUF1275"/>
</dbReference>
<dbReference type="Pfam" id="PF06912">
    <property type="entry name" value="DUF1275"/>
    <property type="match status" value="1"/>
</dbReference>
<organism evidence="2 3">
    <name type="scientific">Pseudoflavonifractor capillosus ATCC 29799</name>
    <dbReference type="NCBI Taxonomy" id="411467"/>
    <lineage>
        <taxon>Bacteria</taxon>
        <taxon>Bacillati</taxon>
        <taxon>Bacillota</taxon>
        <taxon>Clostridia</taxon>
        <taxon>Eubacteriales</taxon>
        <taxon>Oscillospiraceae</taxon>
        <taxon>Pseudoflavonifractor</taxon>
    </lineage>
</organism>
<feature type="transmembrane region" description="Helical" evidence="1">
    <location>
        <begin position="34"/>
        <end position="52"/>
    </location>
</feature>
<gene>
    <name evidence="2" type="ORF">BACCAP_03247</name>
</gene>